<feature type="region of interest" description="Disordered" evidence="1">
    <location>
        <begin position="83"/>
        <end position="106"/>
    </location>
</feature>
<organism evidence="2 3">
    <name type="scientific">Portunus trituberculatus</name>
    <name type="common">Swimming crab</name>
    <name type="synonym">Neptunus trituberculatus</name>
    <dbReference type="NCBI Taxonomy" id="210409"/>
    <lineage>
        <taxon>Eukaryota</taxon>
        <taxon>Metazoa</taxon>
        <taxon>Ecdysozoa</taxon>
        <taxon>Arthropoda</taxon>
        <taxon>Crustacea</taxon>
        <taxon>Multicrustacea</taxon>
        <taxon>Malacostraca</taxon>
        <taxon>Eumalacostraca</taxon>
        <taxon>Eucarida</taxon>
        <taxon>Decapoda</taxon>
        <taxon>Pleocyemata</taxon>
        <taxon>Brachyura</taxon>
        <taxon>Eubrachyura</taxon>
        <taxon>Portunoidea</taxon>
        <taxon>Portunidae</taxon>
        <taxon>Portuninae</taxon>
        <taxon>Portunus</taxon>
    </lineage>
</organism>
<comment type="caution">
    <text evidence="2">The sequence shown here is derived from an EMBL/GenBank/DDBJ whole genome shotgun (WGS) entry which is preliminary data.</text>
</comment>
<accession>A0A5B7F7C0</accession>
<feature type="region of interest" description="Disordered" evidence="1">
    <location>
        <begin position="1"/>
        <end position="39"/>
    </location>
</feature>
<feature type="compositionally biased region" description="Acidic residues" evidence="1">
    <location>
        <begin position="19"/>
        <end position="30"/>
    </location>
</feature>
<proteinExistence type="predicted"/>
<keyword evidence="3" id="KW-1185">Reference proteome</keyword>
<reference evidence="2 3" key="1">
    <citation type="submission" date="2019-05" db="EMBL/GenBank/DDBJ databases">
        <title>Another draft genome of Portunus trituberculatus and its Hox gene families provides insights of decapod evolution.</title>
        <authorList>
            <person name="Jeong J.-H."/>
            <person name="Song I."/>
            <person name="Kim S."/>
            <person name="Choi T."/>
            <person name="Kim D."/>
            <person name="Ryu S."/>
            <person name="Kim W."/>
        </authorList>
    </citation>
    <scope>NUCLEOTIDE SEQUENCE [LARGE SCALE GENOMIC DNA]</scope>
    <source>
        <tissue evidence="2">Muscle</tissue>
    </source>
</reference>
<dbReference type="Proteomes" id="UP000324222">
    <property type="component" value="Unassembled WGS sequence"/>
</dbReference>
<feature type="compositionally biased region" description="Polar residues" evidence="1">
    <location>
        <begin position="92"/>
        <end position="106"/>
    </location>
</feature>
<sequence length="106" mass="12203">MSPHREQVDVVKERKNKEEEEEEEEEEEKEKEEKGEGGRCINTLQSLDARNHHLSTVQQANNICHPDLHLNTSLSCGRQVNETRNHGRRQQVHTQASTVVTVTLHS</sequence>
<feature type="compositionally biased region" description="Basic and acidic residues" evidence="1">
    <location>
        <begin position="1"/>
        <end position="18"/>
    </location>
</feature>
<evidence type="ECO:0000256" key="1">
    <source>
        <dbReference type="SAM" id="MobiDB-lite"/>
    </source>
</evidence>
<dbReference type="AlphaFoldDB" id="A0A5B7F7C0"/>
<protein>
    <submittedName>
        <fullName evidence="2">Uncharacterized protein</fullName>
    </submittedName>
</protein>
<evidence type="ECO:0000313" key="2">
    <source>
        <dbReference type="EMBL" id="MPC43490.1"/>
    </source>
</evidence>
<dbReference type="EMBL" id="VSRR010005853">
    <property type="protein sequence ID" value="MPC43490.1"/>
    <property type="molecule type" value="Genomic_DNA"/>
</dbReference>
<name>A0A5B7F7C0_PORTR</name>
<gene>
    <name evidence="2" type="ORF">E2C01_037139</name>
</gene>
<evidence type="ECO:0000313" key="3">
    <source>
        <dbReference type="Proteomes" id="UP000324222"/>
    </source>
</evidence>